<organism evidence="4 5">
    <name type="scientific">Cirrhinus mrigala</name>
    <name type="common">Mrigala</name>
    <dbReference type="NCBI Taxonomy" id="683832"/>
    <lineage>
        <taxon>Eukaryota</taxon>
        <taxon>Metazoa</taxon>
        <taxon>Chordata</taxon>
        <taxon>Craniata</taxon>
        <taxon>Vertebrata</taxon>
        <taxon>Euteleostomi</taxon>
        <taxon>Actinopterygii</taxon>
        <taxon>Neopterygii</taxon>
        <taxon>Teleostei</taxon>
        <taxon>Ostariophysi</taxon>
        <taxon>Cypriniformes</taxon>
        <taxon>Cyprinidae</taxon>
        <taxon>Labeoninae</taxon>
        <taxon>Labeonini</taxon>
        <taxon>Cirrhinus</taxon>
    </lineage>
</organism>
<keyword evidence="2" id="KW-0677">Repeat</keyword>
<dbReference type="Proteomes" id="UP001529510">
    <property type="component" value="Unassembled WGS sequence"/>
</dbReference>
<comment type="caution">
    <text evidence="4">The sequence shown here is derived from an EMBL/GenBank/DDBJ whole genome shotgun (WGS) entry which is preliminary data.</text>
</comment>
<sequence length="138" mass="15575">GFYFEGVLCAVFSINDKYVFTGSLDKTIKVWDVSTGCLLYIQFVYSPVIKMMPHKDGFVAVSQHGSFIKEGFRCPDALQPGYNPLRNFRAHYRVTSREKSLNAPHTVINELPDYNPAQFNFIGIGLMKSKPSNTCVLL</sequence>
<dbReference type="PANTHER" id="PTHR45013:SF1">
    <property type="entry name" value="NACHT DOMAIN- AND WD REPEAT-CONTAINING PROTEIN 1"/>
    <property type="match status" value="1"/>
</dbReference>
<dbReference type="PANTHER" id="PTHR45013">
    <property type="entry name" value="NACHT DOMAIN- AND WD REPEAT-CONTAINING PROTEIN 1"/>
    <property type="match status" value="1"/>
</dbReference>
<evidence type="ECO:0000313" key="4">
    <source>
        <dbReference type="EMBL" id="KAL0181653.1"/>
    </source>
</evidence>
<dbReference type="AlphaFoldDB" id="A0ABD0Q7L2"/>
<dbReference type="PROSITE" id="PS50294">
    <property type="entry name" value="WD_REPEATS_REGION"/>
    <property type="match status" value="1"/>
</dbReference>
<dbReference type="PROSITE" id="PS00678">
    <property type="entry name" value="WD_REPEATS_1"/>
    <property type="match status" value="1"/>
</dbReference>
<dbReference type="InterPro" id="IPR043365">
    <property type="entry name" value="NWD1"/>
</dbReference>
<evidence type="ECO:0000256" key="1">
    <source>
        <dbReference type="ARBA" id="ARBA00022574"/>
    </source>
</evidence>
<gene>
    <name evidence="4" type="ORF">M9458_024059</name>
</gene>
<name>A0ABD0Q7L2_CIRMR</name>
<feature type="non-terminal residue" evidence="4">
    <location>
        <position position="1"/>
    </location>
</feature>
<dbReference type="InterPro" id="IPR036322">
    <property type="entry name" value="WD40_repeat_dom_sf"/>
</dbReference>
<dbReference type="InterPro" id="IPR001680">
    <property type="entry name" value="WD40_rpt"/>
</dbReference>
<feature type="repeat" description="WD" evidence="3">
    <location>
        <begin position="7"/>
        <end position="41"/>
    </location>
</feature>
<keyword evidence="5" id="KW-1185">Reference proteome</keyword>
<dbReference type="Gene3D" id="2.130.10.10">
    <property type="entry name" value="YVTN repeat-like/Quinoprotein amine dehydrogenase"/>
    <property type="match status" value="1"/>
</dbReference>
<accession>A0ABD0Q7L2</accession>
<dbReference type="EMBL" id="JAMKFB020000011">
    <property type="protein sequence ID" value="KAL0181653.1"/>
    <property type="molecule type" value="Genomic_DNA"/>
</dbReference>
<dbReference type="InterPro" id="IPR015943">
    <property type="entry name" value="WD40/YVTN_repeat-like_dom_sf"/>
</dbReference>
<dbReference type="PROSITE" id="PS50082">
    <property type="entry name" value="WD_REPEATS_2"/>
    <property type="match status" value="1"/>
</dbReference>
<evidence type="ECO:0000313" key="5">
    <source>
        <dbReference type="Proteomes" id="UP001529510"/>
    </source>
</evidence>
<evidence type="ECO:0000256" key="3">
    <source>
        <dbReference type="PROSITE-ProRule" id="PRU00221"/>
    </source>
</evidence>
<proteinExistence type="predicted"/>
<dbReference type="Pfam" id="PF00400">
    <property type="entry name" value="WD40"/>
    <property type="match status" value="1"/>
</dbReference>
<dbReference type="SUPFAM" id="SSF50978">
    <property type="entry name" value="WD40 repeat-like"/>
    <property type="match status" value="1"/>
</dbReference>
<dbReference type="InterPro" id="IPR019775">
    <property type="entry name" value="WD40_repeat_CS"/>
</dbReference>
<reference evidence="4 5" key="1">
    <citation type="submission" date="2024-05" db="EMBL/GenBank/DDBJ databases">
        <title>Genome sequencing and assembly of Indian major carp, Cirrhinus mrigala (Hamilton, 1822).</title>
        <authorList>
            <person name="Mohindra V."/>
            <person name="Chowdhury L.M."/>
            <person name="Lal K."/>
            <person name="Jena J.K."/>
        </authorList>
    </citation>
    <scope>NUCLEOTIDE SEQUENCE [LARGE SCALE GENOMIC DNA]</scope>
    <source>
        <strain evidence="4">CM1030</strain>
        <tissue evidence="4">Blood</tissue>
    </source>
</reference>
<protein>
    <submittedName>
        <fullName evidence="4">Uncharacterized protein</fullName>
    </submittedName>
</protein>
<keyword evidence="1 3" id="KW-0853">WD repeat</keyword>
<evidence type="ECO:0000256" key="2">
    <source>
        <dbReference type="ARBA" id="ARBA00022737"/>
    </source>
</evidence>